<dbReference type="Gene3D" id="3.30.310.50">
    <property type="entry name" value="Alpha-D-phosphohexomutase, C-terminal domain"/>
    <property type="match status" value="1"/>
</dbReference>
<evidence type="ECO:0000313" key="3">
    <source>
        <dbReference type="Proteomes" id="UP001500194"/>
    </source>
</evidence>
<protein>
    <submittedName>
        <fullName evidence="2">KEOPS complex subunit Pcc1</fullName>
    </submittedName>
</protein>
<dbReference type="EMBL" id="BAAADU010000002">
    <property type="protein sequence ID" value="GAA0652894.1"/>
    <property type="molecule type" value="Genomic_DNA"/>
</dbReference>
<dbReference type="InterPro" id="IPR015419">
    <property type="entry name" value="CTAG/Pcc1"/>
</dbReference>
<dbReference type="AlphaFoldDB" id="A0AAV3T0Q3"/>
<sequence length="82" mass="8720">MTSDRHATTLRFSYASPAVAERIAASVRPEAGAIEGERTSASLSREGDTVRVEITASDLTALRAGQNTWVTLLEVAERAGDT</sequence>
<dbReference type="NCBIfam" id="NF011470">
    <property type="entry name" value="PRK14887.1"/>
    <property type="match status" value="1"/>
</dbReference>
<organism evidence="2 3">
    <name type="scientific">Salarchaeum japonicum</name>
    <dbReference type="NCBI Taxonomy" id="555573"/>
    <lineage>
        <taxon>Archaea</taxon>
        <taxon>Methanobacteriati</taxon>
        <taxon>Methanobacteriota</taxon>
        <taxon>Stenosarchaea group</taxon>
        <taxon>Halobacteria</taxon>
        <taxon>Halobacteriales</taxon>
        <taxon>Halobacteriaceae</taxon>
    </lineage>
</organism>
<keyword evidence="3" id="KW-1185">Reference proteome</keyword>
<dbReference type="Pfam" id="PF09341">
    <property type="entry name" value="Pcc1"/>
    <property type="match status" value="1"/>
</dbReference>
<proteinExistence type="inferred from homology"/>
<dbReference type="RefSeq" id="WP_227260795.1">
    <property type="nucleotide sequence ID" value="NZ_BAAADU010000002.1"/>
</dbReference>
<name>A0AAV3T0Q3_9EURY</name>
<dbReference type="GeneID" id="68573802"/>
<accession>A0AAV3T0Q3</accession>
<reference evidence="2 3" key="1">
    <citation type="journal article" date="2019" name="Int. J. Syst. Evol. Microbiol.">
        <title>The Global Catalogue of Microorganisms (GCM) 10K type strain sequencing project: providing services to taxonomists for standard genome sequencing and annotation.</title>
        <authorList>
            <consortium name="The Broad Institute Genomics Platform"/>
            <consortium name="The Broad Institute Genome Sequencing Center for Infectious Disease"/>
            <person name="Wu L."/>
            <person name="Ma J."/>
        </authorList>
    </citation>
    <scope>NUCLEOTIDE SEQUENCE [LARGE SCALE GENOMIC DNA]</scope>
    <source>
        <strain evidence="2 3">JCM 16327</strain>
    </source>
</reference>
<evidence type="ECO:0000313" key="2">
    <source>
        <dbReference type="EMBL" id="GAA0652894.1"/>
    </source>
</evidence>
<comment type="caution">
    <text evidence="2">The sequence shown here is derived from an EMBL/GenBank/DDBJ whole genome shotgun (WGS) entry which is preliminary data.</text>
</comment>
<evidence type="ECO:0000256" key="1">
    <source>
        <dbReference type="ARBA" id="ARBA00007073"/>
    </source>
</evidence>
<gene>
    <name evidence="2" type="ORF">GCM10009019_15210</name>
</gene>
<comment type="similarity">
    <text evidence="1">Belongs to the CTAG/PCC1 family.</text>
</comment>
<dbReference type="Proteomes" id="UP001500194">
    <property type="component" value="Unassembled WGS sequence"/>
</dbReference>